<dbReference type="InterPro" id="IPR007848">
    <property type="entry name" value="Small_mtfrase_dom"/>
</dbReference>
<dbReference type="InterPro" id="IPR050320">
    <property type="entry name" value="N5-glutamine_MTase"/>
</dbReference>
<dbReference type="InterPro" id="IPR002052">
    <property type="entry name" value="DNA_methylase_N6_adenine_CS"/>
</dbReference>
<dbReference type="OMA" id="LWRGDFH"/>
<dbReference type="PANTHER" id="PTHR18895:SF74">
    <property type="entry name" value="MTRF1L RELEASE FACTOR GLUTAMINE METHYLTRANSFERASE"/>
    <property type="match status" value="1"/>
</dbReference>
<feature type="domain" description="Methyltransferase small" evidence="2">
    <location>
        <begin position="233"/>
        <end position="345"/>
    </location>
</feature>
<dbReference type="GO" id="GO:0036009">
    <property type="term" value="F:protein-glutamine N-methyltransferase activity"/>
    <property type="evidence" value="ECO:0007669"/>
    <property type="project" value="TreeGrafter"/>
</dbReference>
<dbReference type="Gene3D" id="3.40.50.150">
    <property type="entry name" value="Vaccinia Virus protein VP39"/>
    <property type="match status" value="1"/>
</dbReference>
<dbReference type="GeneID" id="303185140"/>
<dbReference type="AlphaFoldDB" id="A0A2N7S4H5"/>
<dbReference type="SUPFAM" id="SSF53335">
    <property type="entry name" value="S-adenosyl-L-methionine-dependent methyltransferases"/>
    <property type="match status" value="1"/>
</dbReference>
<keyword evidence="3" id="KW-0808">Transferase</keyword>
<evidence type="ECO:0000313" key="4">
    <source>
        <dbReference type="Proteomes" id="UP000235739"/>
    </source>
</evidence>
<name>A0A2N7S4H5_9MICC</name>
<dbReference type="GO" id="GO:0032259">
    <property type="term" value="P:methylation"/>
    <property type="evidence" value="ECO:0007669"/>
    <property type="project" value="UniProtKB-KW"/>
</dbReference>
<dbReference type="PANTHER" id="PTHR18895">
    <property type="entry name" value="HEMK METHYLTRANSFERASE"/>
    <property type="match status" value="1"/>
</dbReference>
<dbReference type="Pfam" id="PF05175">
    <property type="entry name" value="MTS"/>
    <property type="match status" value="1"/>
</dbReference>
<evidence type="ECO:0000313" key="3">
    <source>
        <dbReference type="EMBL" id="PMQ21045.1"/>
    </source>
</evidence>
<feature type="region of interest" description="Disordered" evidence="1">
    <location>
        <begin position="1"/>
        <end position="26"/>
    </location>
</feature>
<evidence type="ECO:0000259" key="2">
    <source>
        <dbReference type="Pfam" id="PF05175"/>
    </source>
</evidence>
<dbReference type="PROSITE" id="PS00092">
    <property type="entry name" value="N6_MTASE"/>
    <property type="match status" value="1"/>
</dbReference>
<accession>A0A2N7S4H5</accession>
<dbReference type="GO" id="GO:0003676">
    <property type="term" value="F:nucleic acid binding"/>
    <property type="evidence" value="ECO:0007669"/>
    <property type="project" value="InterPro"/>
</dbReference>
<sequence>MRLSNADRQGHPIASHSATAPGTVSWDHEGTSTTAIWMSANSRRAPAQIVVADDRLSADAAMRHAARGTAMLWTGDFHNAKQLLAAMDRRMAAANAAKAGSSKAKKKVLDDAQKFYAIRQARAQRSRMLSLILVPLDFQAEDGLAVLDLPRAPIVGPAVAFGYEQAADLAGHRAVASLQELAGMLSAHQWFLKGVEVPALGAKIHPAYGTFMPTRQEYVDLVAVAPLEDLSLAFDIGTGTGVLSAVLAHRGVKQVIGTDIHQRAVDCANDNFARLGISAAAHAQLTSMFPEGRAPLVVCNPPWLPGSAPSTLDAAIYDPESKMLMQFLRGLPGHLTKNGEGWLIISDLAELLGLRTRALLLEAIEAAGLEVIDKIDTAPRHHRAQDAEDVLHAARSKEVTSLWRLKAK</sequence>
<dbReference type="EMBL" id="PNQX01000001">
    <property type="protein sequence ID" value="PMQ21045.1"/>
    <property type="molecule type" value="Genomic_DNA"/>
</dbReference>
<organism evidence="3 4">
    <name type="scientific">Glutamicibacter arilaitensis</name>
    <dbReference type="NCBI Taxonomy" id="256701"/>
    <lineage>
        <taxon>Bacteria</taxon>
        <taxon>Bacillati</taxon>
        <taxon>Actinomycetota</taxon>
        <taxon>Actinomycetes</taxon>
        <taxon>Micrococcales</taxon>
        <taxon>Micrococcaceae</taxon>
        <taxon>Glutamicibacter</taxon>
    </lineage>
</organism>
<keyword evidence="3" id="KW-0489">Methyltransferase</keyword>
<dbReference type="CDD" id="cd02440">
    <property type="entry name" value="AdoMet_MTases"/>
    <property type="match status" value="1"/>
</dbReference>
<gene>
    <name evidence="3" type="ORF">CIK84_05555</name>
</gene>
<dbReference type="RefSeq" id="WP_013348894.1">
    <property type="nucleotide sequence ID" value="NZ_JABUYH010000005.1"/>
</dbReference>
<reference evidence="3 4" key="1">
    <citation type="journal article" date="2017" name="Elife">
        <title>Extensive horizontal gene transfer in cheese-associated bacteria.</title>
        <authorList>
            <person name="Bonham K.S."/>
            <person name="Wolfe B.E."/>
            <person name="Dutton R.J."/>
        </authorList>
    </citation>
    <scope>NUCLEOTIDE SEQUENCE [LARGE SCALE GENOMIC DNA]</scope>
    <source>
        <strain evidence="3 4">JB182</strain>
    </source>
</reference>
<comment type="caution">
    <text evidence="3">The sequence shown here is derived from an EMBL/GenBank/DDBJ whole genome shotgun (WGS) entry which is preliminary data.</text>
</comment>
<evidence type="ECO:0000256" key="1">
    <source>
        <dbReference type="SAM" id="MobiDB-lite"/>
    </source>
</evidence>
<proteinExistence type="predicted"/>
<protein>
    <submittedName>
        <fullName evidence="3">Methyltransferase domain-containing protein</fullName>
    </submittedName>
</protein>
<dbReference type="Proteomes" id="UP000235739">
    <property type="component" value="Unassembled WGS sequence"/>
</dbReference>
<dbReference type="InterPro" id="IPR029063">
    <property type="entry name" value="SAM-dependent_MTases_sf"/>
</dbReference>